<name>A0A852Y696_9MICO</name>
<comment type="caution">
    <text evidence="2">The sequence shown here is derived from an EMBL/GenBank/DDBJ whole genome shotgun (WGS) entry which is preliminary data.</text>
</comment>
<proteinExistence type="predicted"/>
<accession>A0A852Y696</accession>
<evidence type="ECO:0000313" key="3">
    <source>
        <dbReference type="Proteomes" id="UP000553888"/>
    </source>
</evidence>
<feature type="domain" description="N-acetyltransferase" evidence="1">
    <location>
        <begin position="88"/>
        <end position="227"/>
    </location>
</feature>
<dbReference type="Gene3D" id="3.40.630.30">
    <property type="match status" value="1"/>
</dbReference>
<dbReference type="GO" id="GO:0016747">
    <property type="term" value="F:acyltransferase activity, transferring groups other than amino-acyl groups"/>
    <property type="evidence" value="ECO:0007669"/>
    <property type="project" value="InterPro"/>
</dbReference>
<dbReference type="PROSITE" id="PS51186">
    <property type="entry name" value="GNAT"/>
    <property type="match status" value="1"/>
</dbReference>
<dbReference type="InterPro" id="IPR052523">
    <property type="entry name" value="Trichothecene_AcTrans"/>
</dbReference>
<evidence type="ECO:0000313" key="2">
    <source>
        <dbReference type="EMBL" id="NYG97392.1"/>
    </source>
</evidence>
<organism evidence="2 3">
    <name type="scientific">Schumannella luteola</name>
    <dbReference type="NCBI Taxonomy" id="472059"/>
    <lineage>
        <taxon>Bacteria</taxon>
        <taxon>Bacillati</taxon>
        <taxon>Actinomycetota</taxon>
        <taxon>Actinomycetes</taxon>
        <taxon>Micrococcales</taxon>
        <taxon>Microbacteriaceae</taxon>
        <taxon>Schumannella</taxon>
    </lineage>
</organism>
<evidence type="ECO:0000259" key="1">
    <source>
        <dbReference type="PROSITE" id="PS51186"/>
    </source>
</evidence>
<dbReference type="RefSeq" id="WP_343046521.1">
    <property type="nucleotide sequence ID" value="NZ_JACBZY010000001.1"/>
</dbReference>
<dbReference type="PANTHER" id="PTHR42791">
    <property type="entry name" value="GNAT FAMILY ACETYLTRANSFERASE"/>
    <property type="match status" value="1"/>
</dbReference>
<protein>
    <submittedName>
        <fullName evidence="2">GNAT superfamily N-acetyltransferase</fullName>
    </submittedName>
</protein>
<dbReference type="AlphaFoldDB" id="A0A852Y696"/>
<dbReference type="EMBL" id="JACBZY010000001">
    <property type="protein sequence ID" value="NYG97392.1"/>
    <property type="molecule type" value="Genomic_DNA"/>
</dbReference>
<dbReference type="CDD" id="cd04301">
    <property type="entry name" value="NAT_SF"/>
    <property type="match status" value="1"/>
</dbReference>
<gene>
    <name evidence="2" type="ORF">BJ979_000018</name>
</gene>
<dbReference type="InterPro" id="IPR000182">
    <property type="entry name" value="GNAT_dom"/>
</dbReference>
<sequence>MRIIPLPPGRPDLIDESARVLAAAFERDPVVARIVPSSSSSSSSGSRNAADRRERIAAFFAWGMRSVDESGIDLAVEGDLDSDTIDSEIVGGAAIGRVLGVTLWEGPEHRPRPLGALHGLLAAWRAIGFRGLREDRAYEEASAPHRPTEPHWYLVDVGVHPDAAGRGIGAALLAHGLARADAAGLPAALTSTSAGSRRLYELQGFVTTHETTTGPFAGLTSMRRPPAAR</sequence>
<dbReference type="Pfam" id="PF00583">
    <property type="entry name" value="Acetyltransf_1"/>
    <property type="match status" value="1"/>
</dbReference>
<reference evidence="2 3" key="1">
    <citation type="submission" date="2020-07" db="EMBL/GenBank/DDBJ databases">
        <title>Sequencing the genomes of 1000 actinobacteria strains.</title>
        <authorList>
            <person name="Klenk H.-P."/>
        </authorList>
    </citation>
    <scope>NUCLEOTIDE SEQUENCE [LARGE SCALE GENOMIC DNA]</scope>
    <source>
        <strain evidence="2 3">DSM 23141</strain>
    </source>
</reference>
<keyword evidence="2" id="KW-0808">Transferase</keyword>
<dbReference type="PANTHER" id="PTHR42791:SF1">
    <property type="entry name" value="N-ACETYLTRANSFERASE DOMAIN-CONTAINING PROTEIN"/>
    <property type="match status" value="1"/>
</dbReference>
<dbReference type="InterPro" id="IPR016181">
    <property type="entry name" value="Acyl_CoA_acyltransferase"/>
</dbReference>
<dbReference type="SUPFAM" id="SSF55729">
    <property type="entry name" value="Acyl-CoA N-acyltransferases (Nat)"/>
    <property type="match status" value="1"/>
</dbReference>
<dbReference type="Proteomes" id="UP000553888">
    <property type="component" value="Unassembled WGS sequence"/>
</dbReference>
<keyword evidence="3" id="KW-1185">Reference proteome</keyword>